<keyword evidence="5 11" id="KW-1133">Transmembrane helix</keyword>
<evidence type="ECO:0000256" key="6">
    <source>
        <dbReference type="ARBA" id="ARBA00023136"/>
    </source>
</evidence>
<evidence type="ECO:0000256" key="2">
    <source>
        <dbReference type="ARBA" id="ARBA00022475"/>
    </source>
</evidence>
<evidence type="ECO:0000256" key="5">
    <source>
        <dbReference type="ARBA" id="ARBA00022989"/>
    </source>
</evidence>
<dbReference type="InterPro" id="IPR003599">
    <property type="entry name" value="Ig_sub"/>
</dbReference>
<evidence type="ECO:0000256" key="12">
    <source>
        <dbReference type="SAM" id="SignalP"/>
    </source>
</evidence>
<feature type="transmembrane region" description="Helical" evidence="11">
    <location>
        <begin position="140"/>
        <end position="163"/>
    </location>
</feature>
<dbReference type="SMART" id="SM00409">
    <property type="entry name" value="IG"/>
    <property type="match status" value="2"/>
</dbReference>
<comment type="caution">
    <text evidence="14">The sequence shown here is derived from an EMBL/GenBank/DDBJ whole genome shotgun (WGS) entry which is preliminary data.</text>
</comment>
<evidence type="ECO:0000256" key="7">
    <source>
        <dbReference type="ARBA" id="ARBA00023157"/>
    </source>
</evidence>
<keyword evidence="10" id="KW-0393">Immunoglobulin domain</keyword>
<evidence type="ECO:0000256" key="10">
    <source>
        <dbReference type="ARBA" id="ARBA00023319"/>
    </source>
</evidence>
<evidence type="ECO:0000256" key="4">
    <source>
        <dbReference type="ARBA" id="ARBA00022729"/>
    </source>
</evidence>
<feature type="domain" description="Ig-like" evidence="13">
    <location>
        <begin position="188"/>
        <end position="280"/>
    </location>
</feature>
<evidence type="ECO:0000313" key="15">
    <source>
        <dbReference type="Proteomes" id="UP001187343"/>
    </source>
</evidence>
<keyword evidence="9" id="KW-0325">Glycoprotein</keyword>
<dbReference type="PANTHER" id="PTHR25466:SF14">
    <property type="entry name" value="BUTYROPHILIN SUBFAMILY 2 MEMBER A2-LIKE-RELATED"/>
    <property type="match status" value="1"/>
</dbReference>
<sequence length="379" mass="42976">MRIIQLQLYVLICCQAALADLLTDLGSNVSINCDLDENEVYWILLKTPDPPTVILRSMSTTPSPFYFNKTFRNKYSVQFKHCLVINNVTTEELGVYYCMNTETPPKLSNSTRLYITEPVQLTKCHNHTAVEFIDQKQAQWQIIIITSALMNGLLIIVVIVFAAGQTERFSVFAVLINKVCLQEQGFIGGFVILPCSSTEQPLKQDIHVHWRDPNGKILFDIVKGEESLEKQDQQYKNRTVPFRDEYERGNFSLKLINLTHADAGEFSCLISHSSEKKTVLLHINETKAEDGSKENEEEKTGLDVHVLWVCIVIDLCAHALDIKLDDWYLATFSDASPHSAPVPFFPEVHEEFTRMRKAPYTAHTRSGFSLLTTLNGGAE</sequence>
<keyword evidence="7" id="KW-1015">Disulfide bond</keyword>
<reference evidence="14" key="1">
    <citation type="submission" date="2023-08" db="EMBL/GenBank/DDBJ databases">
        <title>Chromosome-level Genome Assembly of mud carp (Cirrhinus molitorella).</title>
        <authorList>
            <person name="Liu H."/>
        </authorList>
    </citation>
    <scope>NUCLEOTIDE SEQUENCE</scope>
    <source>
        <strain evidence="14">Prfri</strain>
        <tissue evidence="14">Muscle</tissue>
    </source>
</reference>
<comment type="subcellular location">
    <subcellularLocation>
        <location evidence="1">Cell membrane</location>
        <topology evidence="1">Single-pass type I membrane protein</topology>
    </subcellularLocation>
</comment>
<dbReference type="InterPro" id="IPR051713">
    <property type="entry name" value="T-cell_Activation_Regulation"/>
</dbReference>
<dbReference type="GO" id="GO:0042102">
    <property type="term" value="P:positive regulation of T cell proliferation"/>
    <property type="evidence" value="ECO:0007669"/>
    <property type="project" value="TreeGrafter"/>
</dbReference>
<dbReference type="GO" id="GO:0006955">
    <property type="term" value="P:immune response"/>
    <property type="evidence" value="ECO:0007669"/>
    <property type="project" value="TreeGrafter"/>
</dbReference>
<gene>
    <name evidence="14" type="ORF">Q8A67_006107</name>
</gene>
<evidence type="ECO:0000259" key="13">
    <source>
        <dbReference type="PROSITE" id="PS50835"/>
    </source>
</evidence>
<dbReference type="GO" id="GO:0009897">
    <property type="term" value="C:external side of plasma membrane"/>
    <property type="evidence" value="ECO:0007669"/>
    <property type="project" value="TreeGrafter"/>
</dbReference>
<evidence type="ECO:0000256" key="1">
    <source>
        <dbReference type="ARBA" id="ARBA00004251"/>
    </source>
</evidence>
<protein>
    <recommendedName>
        <fullName evidence="13">Ig-like domain-containing protein</fullName>
    </recommendedName>
</protein>
<keyword evidence="3 11" id="KW-0812">Transmembrane</keyword>
<dbReference type="PANTHER" id="PTHR25466">
    <property type="entry name" value="T-LYMPHOCYTE ACTIVATION ANTIGEN"/>
    <property type="match status" value="1"/>
</dbReference>
<proteinExistence type="predicted"/>
<dbReference type="GO" id="GO:0042130">
    <property type="term" value="P:negative regulation of T cell proliferation"/>
    <property type="evidence" value="ECO:0007669"/>
    <property type="project" value="TreeGrafter"/>
</dbReference>
<accession>A0AA88PZJ3</accession>
<dbReference type="GO" id="GO:0071222">
    <property type="term" value="P:cellular response to lipopolysaccharide"/>
    <property type="evidence" value="ECO:0007669"/>
    <property type="project" value="TreeGrafter"/>
</dbReference>
<evidence type="ECO:0000256" key="11">
    <source>
        <dbReference type="SAM" id="Phobius"/>
    </source>
</evidence>
<dbReference type="InterPro" id="IPR007110">
    <property type="entry name" value="Ig-like_dom"/>
</dbReference>
<name>A0AA88PZJ3_9TELE</name>
<feature type="signal peptide" evidence="12">
    <location>
        <begin position="1"/>
        <end position="19"/>
    </location>
</feature>
<dbReference type="InterPro" id="IPR013783">
    <property type="entry name" value="Ig-like_fold"/>
</dbReference>
<dbReference type="FunFam" id="2.60.40.10:FF:000142">
    <property type="entry name" value="V-set domain-containing T-cell activation inhibitor 1"/>
    <property type="match status" value="1"/>
</dbReference>
<dbReference type="Gene3D" id="2.60.40.10">
    <property type="entry name" value="Immunoglobulins"/>
    <property type="match status" value="2"/>
</dbReference>
<evidence type="ECO:0000256" key="9">
    <source>
        <dbReference type="ARBA" id="ARBA00023180"/>
    </source>
</evidence>
<evidence type="ECO:0000313" key="14">
    <source>
        <dbReference type="EMBL" id="KAK2907122.1"/>
    </source>
</evidence>
<keyword evidence="8" id="KW-0675">Receptor</keyword>
<keyword evidence="2" id="KW-1003">Cell membrane</keyword>
<dbReference type="SUPFAM" id="SSF48726">
    <property type="entry name" value="Immunoglobulin"/>
    <property type="match status" value="2"/>
</dbReference>
<dbReference type="Pfam" id="PF00047">
    <property type="entry name" value="ig"/>
    <property type="match status" value="1"/>
</dbReference>
<keyword evidence="4 12" id="KW-0732">Signal</keyword>
<feature type="chain" id="PRO_5041636614" description="Ig-like domain-containing protein" evidence="12">
    <location>
        <begin position="20"/>
        <end position="379"/>
    </location>
</feature>
<dbReference type="InterPro" id="IPR036179">
    <property type="entry name" value="Ig-like_dom_sf"/>
</dbReference>
<dbReference type="PROSITE" id="PS50835">
    <property type="entry name" value="IG_LIKE"/>
    <property type="match status" value="1"/>
</dbReference>
<dbReference type="EMBL" id="JAUYZG010000005">
    <property type="protein sequence ID" value="KAK2907122.1"/>
    <property type="molecule type" value="Genomic_DNA"/>
</dbReference>
<dbReference type="Proteomes" id="UP001187343">
    <property type="component" value="Unassembled WGS sequence"/>
</dbReference>
<dbReference type="AlphaFoldDB" id="A0AA88PZJ3"/>
<organism evidence="14 15">
    <name type="scientific">Cirrhinus molitorella</name>
    <name type="common">mud carp</name>
    <dbReference type="NCBI Taxonomy" id="172907"/>
    <lineage>
        <taxon>Eukaryota</taxon>
        <taxon>Metazoa</taxon>
        <taxon>Chordata</taxon>
        <taxon>Craniata</taxon>
        <taxon>Vertebrata</taxon>
        <taxon>Euteleostomi</taxon>
        <taxon>Actinopterygii</taxon>
        <taxon>Neopterygii</taxon>
        <taxon>Teleostei</taxon>
        <taxon>Ostariophysi</taxon>
        <taxon>Cypriniformes</taxon>
        <taxon>Cyprinidae</taxon>
        <taxon>Labeoninae</taxon>
        <taxon>Labeonini</taxon>
        <taxon>Cirrhinus</taxon>
    </lineage>
</organism>
<dbReference type="GO" id="GO:0031295">
    <property type="term" value="P:T cell costimulation"/>
    <property type="evidence" value="ECO:0007669"/>
    <property type="project" value="TreeGrafter"/>
</dbReference>
<keyword evidence="15" id="KW-1185">Reference proteome</keyword>
<dbReference type="GO" id="GO:0007166">
    <property type="term" value="P:cell surface receptor signaling pathway"/>
    <property type="evidence" value="ECO:0007669"/>
    <property type="project" value="TreeGrafter"/>
</dbReference>
<evidence type="ECO:0000256" key="8">
    <source>
        <dbReference type="ARBA" id="ARBA00023170"/>
    </source>
</evidence>
<dbReference type="InterPro" id="IPR013151">
    <property type="entry name" value="Immunoglobulin_dom"/>
</dbReference>
<keyword evidence="6 11" id="KW-0472">Membrane</keyword>
<evidence type="ECO:0000256" key="3">
    <source>
        <dbReference type="ARBA" id="ARBA00022692"/>
    </source>
</evidence>